<keyword evidence="6" id="KW-0819">tRNA processing</keyword>
<evidence type="ECO:0000256" key="2">
    <source>
        <dbReference type="ARBA" id="ARBA00022603"/>
    </source>
</evidence>
<evidence type="ECO:0000256" key="6">
    <source>
        <dbReference type="ARBA" id="ARBA00022694"/>
    </source>
</evidence>
<dbReference type="GO" id="GO:0002098">
    <property type="term" value="P:tRNA wobble uridine modification"/>
    <property type="evidence" value="ECO:0007669"/>
    <property type="project" value="TreeGrafter"/>
</dbReference>
<dbReference type="Gene3D" id="3.30.9.10">
    <property type="entry name" value="D-Amino Acid Oxidase, subunit A, domain 2"/>
    <property type="match status" value="1"/>
</dbReference>
<keyword evidence="1" id="KW-0963">Cytoplasm</keyword>
<proteinExistence type="predicted"/>
<evidence type="ECO:0000256" key="8">
    <source>
        <dbReference type="ARBA" id="ARBA00023002"/>
    </source>
</evidence>
<evidence type="ECO:0000313" key="12">
    <source>
        <dbReference type="Proteomes" id="UP000011864"/>
    </source>
</evidence>
<protein>
    <recommendedName>
        <fullName evidence="10">FAD dependent oxidoreductase domain-containing protein</fullName>
    </recommendedName>
</protein>
<keyword evidence="5" id="KW-0949">S-adenosyl-L-methionine</keyword>
<dbReference type="EMBL" id="CP003837">
    <property type="protein sequence ID" value="AGH43492.1"/>
    <property type="molecule type" value="Genomic_DNA"/>
</dbReference>
<dbReference type="NCBIfam" id="TIGR03197">
    <property type="entry name" value="MnmC_Cterm"/>
    <property type="match status" value="1"/>
</dbReference>
<keyword evidence="2" id="KW-0489">Methyltransferase</keyword>
<dbReference type="AlphaFoldDB" id="M4RYH3"/>
<dbReference type="HOGENOM" id="CLU_022427_3_1_6"/>
<dbReference type="Proteomes" id="UP000011864">
    <property type="component" value="Chromosome"/>
</dbReference>
<dbReference type="Pfam" id="PF01266">
    <property type="entry name" value="DAO"/>
    <property type="match status" value="1"/>
</dbReference>
<dbReference type="GO" id="GO:0016645">
    <property type="term" value="F:oxidoreductase activity, acting on the CH-NH group of donors"/>
    <property type="evidence" value="ECO:0007669"/>
    <property type="project" value="InterPro"/>
</dbReference>
<dbReference type="KEGG" id="gps:C427_1383"/>
<name>M4RYH3_9ALTE</name>
<evidence type="ECO:0000256" key="1">
    <source>
        <dbReference type="ARBA" id="ARBA00022490"/>
    </source>
</evidence>
<keyword evidence="7" id="KW-0274">FAD</keyword>
<evidence type="ECO:0000256" key="3">
    <source>
        <dbReference type="ARBA" id="ARBA00022630"/>
    </source>
</evidence>
<dbReference type="GO" id="GO:0032259">
    <property type="term" value="P:methylation"/>
    <property type="evidence" value="ECO:0007669"/>
    <property type="project" value="UniProtKB-KW"/>
</dbReference>
<dbReference type="PATRIC" id="fig|1129794.4.peg.1368"/>
<dbReference type="SUPFAM" id="SSF51905">
    <property type="entry name" value="FAD/NAD(P)-binding domain"/>
    <property type="match status" value="1"/>
</dbReference>
<keyword evidence="8" id="KW-0560">Oxidoreductase</keyword>
<dbReference type="PANTHER" id="PTHR13847:SF283">
    <property type="entry name" value="TRNA 5-METHYLAMINOMETHYL-2-THIOURIDINE BIOSYNTHESIS BIFUNCTIONAL PROTEIN MNMC"/>
    <property type="match status" value="1"/>
</dbReference>
<dbReference type="Gene3D" id="3.50.50.60">
    <property type="entry name" value="FAD/NAD(P)-binding domain"/>
    <property type="match status" value="1"/>
</dbReference>
<sequence>MVAKKDMLVGTIDKLADNLSRLPYFARMPATLHKKTKIAIIGGGVAAANCAYALSKRGLRATIYCQDDALAQGASGNAQGGFYPQLNAEAGHASQIHALSFNYASKLYRQLLSQGVHYSHQWCGTFQIAFNDKVASRYRKLIANKTWPDALIHWIDAQQATKIANLELPYPGLYIPQGGWINLPELVAGLVKAADSSIVINQQLTSLERENGAWRLNWQNGGQSDADIVIMATGSDSGDFQQMSALPFRLVRGQVEAINSQNQLADLSTVLCHKGYLTPAWQGCHAMGSTYVKDDKSRDYRLSEQQTNLTMHQQAMMKCDWMKDIQPTTHGRAAIRCSTPDHLPMVGAVPDSKIQSEQYQDLYKALPAKHYPQPVNHNNLFMLCGLGSRGLTTAPLCAEILVSQILNEPLPLSSNLLDALNPNRFLVRGLIRRQG</sequence>
<dbReference type="STRING" id="1129794.C427_1383"/>
<organism evidence="11 12">
    <name type="scientific">Paraglaciecola psychrophila 170</name>
    <dbReference type="NCBI Taxonomy" id="1129794"/>
    <lineage>
        <taxon>Bacteria</taxon>
        <taxon>Pseudomonadati</taxon>
        <taxon>Pseudomonadota</taxon>
        <taxon>Gammaproteobacteria</taxon>
        <taxon>Alteromonadales</taxon>
        <taxon>Alteromonadaceae</taxon>
        <taxon>Paraglaciecola</taxon>
    </lineage>
</organism>
<feature type="domain" description="FAD dependent oxidoreductase" evidence="10">
    <location>
        <begin position="37"/>
        <end position="402"/>
    </location>
</feature>
<evidence type="ECO:0000259" key="10">
    <source>
        <dbReference type="Pfam" id="PF01266"/>
    </source>
</evidence>
<evidence type="ECO:0000256" key="9">
    <source>
        <dbReference type="ARBA" id="ARBA00023268"/>
    </source>
</evidence>
<keyword evidence="4" id="KW-0808">Transferase</keyword>
<keyword evidence="12" id="KW-1185">Reference proteome</keyword>
<dbReference type="GO" id="GO:0004808">
    <property type="term" value="F:tRNA (5-methylaminomethyl-2-thiouridylate)(34)-methyltransferase activity"/>
    <property type="evidence" value="ECO:0007669"/>
    <property type="project" value="TreeGrafter"/>
</dbReference>
<dbReference type="InterPro" id="IPR036188">
    <property type="entry name" value="FAD/NAD-bd_sf"/>
</dbReference>
<dbReference type="InterPro" id="IPR017610">
    <property type="entry name" value="tRNA_S-uridine_synth_MnmC_C"/>
</dbReference>
<evidence type="ECO:0000256" key="5">
    <source>
        <dbReference type="ARBA" id="ARBA00022691"/>
    </source>
</evidence>
<dbReference type="GO" id="GO:0005737">
    <property type="term" value="C:cytoplasm"/>
    <property type="evidence" value="ECO:0007669"/>
    <property type="project" value="TreeGrafter"/>
</dbReference>
<accession>M4RYH3</accession>
<evidence type="ECO:0000256" key="4">
    <source>
        <dbReference type="ARBA" id="ARBA00022679"/>
    </source>
</evidence>
<evidence type="ECO:0000313" key="11">
    <source>
        <dbReference type="EMBL" id="AGH43492.1"/>
    </source>
</evidence>
<dbReference type="eggNOG" id="COG0665">
    <property type="taxonomic scope" value="Bacteria"/>
</dbReference>
<keyword evidence="3" id="KW-0285">Flavoprotein</keyword>
<gene>
    <name evidence="11" type="ORF">C427_1383</name>
</gene>
<dbReference type="InterPro" id="IPR006076">
    <property type="entry name" value="FAD-dep_OxRdtase"/>
</dbReference>
<evidence type="ECO:0000256" key="7">
    <source>
        <dbReference type="ARBA" id="ARBA00022827"/>
    </source>
</evidence>
<keyword evidence="9" id="KW-0511">Multifunctional enzyme</keyword>
<reference evidence="11 12" key="1">
    <citation type="journal article" date="2013" name="Genome Announc.">
        <title>Complete Genome Sequence of Glaciecola psychrophila Strain 170T.</title>
        <authorList>
            <person name="Yin J."/>
            <person name="Chen J."/>
            <person name="Liu G."/>
            <person name="Yu Y."/>
            <person name="Song L."/>
            <person name="Wang X."/>
            <person name="Qu X."/>
        </authorList>
    </citation>
    <scope>NUCLEOTIDE SEQUENCE [LARGE SCALE GENOMIC DNA]</scope>
    <source>
        <strain evidence="11 12">170</strain>
    </source>
</reference>
<dbReference type="PANTHER" id="PTHR13847">
    <property type="entry name" value="SARCOSINE DEHYDROGENASE-RELATED"/>
    <property type="match status" value="1"/>
</dbReference>